<dbReference type="InterPro" id="IPR000235">
    <property type="entry name" value="Ribosomal_uS7"/>
</dbReference>
<dbReference type="GO" id="GO:0015935">
    <property type="term" value="C:small ribosomal subunit"/>
    <property type="evidence" value="ECO:0007669"/>
    <property type="project" value="InterPro"/>
</dbReference>
<dbReference type="EMBL" id="LAOI01000001">
    <property type="protein sequence ID" value="KJV89176.1"/>
    <property type="molecule type" value="Genomic_DNA"/>
</dbReference>
<dbReference type="GO" id="GO:0000049">
    <property type="term" value="F:tRNA binding"/>
    <property type="evidence" value="ECO:0007669"/>
    <property type="project" value="UniProtKB-UniRule"/>
</dbReference>
<dbReference type="PATRIC" id="fig|1359193.3.peg.139"/>
<keyword evidence="4 7" id="KW-0694">RNA-binding</keyword>
<dbReference type="FunFam" id="1.10.455.10:FF:000001">
    <property type="entry name" value="30S ribosomal protein S7"/>
    <property type="match status" value="1"/>
</dbReference>
<evidence type="ECO:0000256" key="7">
    <source>
        <dbReference type="HAMAP-Rule" id="MF_00480"/>
    </source>
</evidence>
<dbReference type="GO" id="GO:0003735">
    <property type="term" value="F:structural constituent of ribosome"/>
    <property type="evidence" value="ECO:0007669"/>
    <property type="project" value="InterPro"/>
</dbReference>
<protein>
    <recommendedName>
        <fullName evidence="7">Small ribosomal subunit protein uS7</fullName>
    </recommendedName>
</protein>
<dbReference type="InterPro" id="IPR020606">
    <property type="entry name" value="Ribosomal_uS7_CS"/>
</dbReference>
<evidence type="ECO:0000256" key="8">
    <source>
        <dbReference type="RuleBase" id="RU003619"/>
    </source>
</evidence>
<evidence type="ECO:0000313" key="11">
    <source>
        <dbReference type="Proteomes" id="UP000033661"/>
    </source>
</evidence>
<comment type="similarity">
    <text evidence="1 7 8">Belongs to the universal ribosomal protein uS7 family.</text>
</comment>
<dbReference type="CDD" id="cd14869">
    <property type="entry name" value="uS7_Bacteria"/>
    <property type="match status" value="1"/>
</dbReference>
<dbReference type="GO" id="GO:0019843">
    <property type="term" value="F:rRNA binding"/>
    <property type="evidence" value="ECO:0007669"/>
    <property type="project" value="UniProtKB-UniRule"/>
</dbReference>
<evidence type="ECO:0000256" key="1">
    <source>
        <dbReference type="ARBA" id="ARBA00007151"/>
    </source>
</evidence>
<evidence type="ECO:0000259" key="9">
    <source>
        <dbReference type="Pfam" id="PF00177"/>
    </source>
</evidence>
<evidence type="ECO:0000256" key="3">
    <source>
        <dbReference type="ARBA" id="ARBA00022730"/>
    </source>
</evidence>
<dbReference type="RefSeq" id="WP_011477820.1">
    <property type="nucleotide sequence ID" value="NZ_LAOI01000001.1"/>
</dbReference>
<dbReference type="PIRSF" id="PIRSF002122">
    <property type="entry name" value="RPS7p_RPS7a_RPS5e_RPS7o"/>
    <property type="match status" value="1"/>
</dbReference>
<keyword evidence="6 7" id="KW-0687">Ribonucleoprotein</keyword>
<dbReference type="SMR" id="A0A0F3QAH9"/>
<dbReference type="InterPro" id="IPR023798">
    <property type="entry name" value="Ribosomal_uS7_dom"/>
</dbReference>
<dbReference type="Pfam" id="PF00177">
    <property type="entry name" value="Ribosomal_S7"/>
    <property type="match status" value="1"/>
</dbReference>
<evidence type="ECO:0000256" key="4">
    <source>
        <dbReference type="ARBA" id="ARBA00022884"/>
    </source>
</evidence>
<dbReference type="HAMAP" id="MF_00480_B">
    <property type="entry name" value="Ribosomal_uS7_B"/>
    <property type="match status" value="1"/>
</dbReference>
<dbReference type="Gene3D" id="1.10.455.10">
    <property type="entry name" value="Ribosomal protein S7 domain"/>
    <property type="match status" value="1"/>
</dbReference>
<dbReference type="InterPro" id="IPR005717">
    <property type="entry name" value="Ribosomal_uS7_bac/org-type"/>
</dbReference>
<comment type="subunit">
    <text evidence="7">Part of the 30S ribosomal subunit. Contacts proteins S9 and S11.</text>
</comment>
<reference evidence="10 11" key="1">
    <citation type="submission" date="2015-02" db="EMBL/GenBank/DDBJ databases">
        <title>Genome Sequencing of Rickettsiales.</title>
        <authorList>
            <person name="Daugherty S.C."/>
            <person name="Su Q."/>
            <person name="Abolude K."/>
            <person name="Beier-Sexton M."/>
            <person name="Carlyon J.A."/>
            <person name="Carter R."/>
            <person name="Day N.P."/>
            <person name="Dumler S.J."/>
            <person name="Dyachenko V."/>
            <person name="Godinez A."/>
            <person name="Kurtti T.J."/>
            <person name="Lichay M."/>
            <person name="Mullins K.E."/>
            <person name="Ott S."/>
            <person name="Pappas-Brown V."/>
            <person name="Paris D.H."/>
            <person name="Patel P."/>
            <person name="Richards A.L."/>
            <person name="Sadzewicz L."/>
            <person name="Sears K."/>
            <person name="Seidman D."/>
            <person name="Sengamalay N."/>
            <person name="Stenos J."/>
            <person name="Tallon L.J."/>
            <person name="Vincent G."/>
            <person name="Fraser C.M."/>
            <person name="Munderloh U."/>
            <person name="Dunning-Hotopp J.C."/>
        </authorList>
    </citation>
    <scope>NUCLEOTIDE SEQUENCE [LARGE SCALE GENOMIC DNA]</scope>
    <source>
        <strain evidence="10 11">RML An4</strain>
    </source>
</reference>
<dbReference type="PROSITE" id="PS00052">
    <property type="entry name" value="RIBOSOMAL_S7"/>
    <property type="match status" value="1"/>
</dbReference>
<dbReference type="SUPFAM" id="SSF47973">
    <property type="entry name" value="Ribosomal protein S7"/>
    <property type="match status" value="1"/>
</dbReference>
<accession>A0A0F3QAH9</accession>
<dbReference type="PANTHER" id="PTHR11205">
    <property type="entry name" value="RIBOSOMAL PROTEIN S7"/>
    <property type="match status" value="1"/>
</dbReference>
<evidence type="ECO:0000256" key="6">
    <source>
        <dbReference type="ARBA" id="ARBA00023274"/>
    </source>
</evidence>
<dbReference type="InterPro" id="IPR036823">
    <property type="entry name" value="Ribosomal_uS7_dom_sf"/>
</dbReference>
<dbReference type="Proteomes" id="UP000033661">
    <property type="component" value="Unassembled WGS sequence"/>
</dbReference>
<keyword evidence="3 7" id="KW-0699">rRNA-binding</keyword>
<keyword evidence="2 7" id="KW-0820">tRNA-binding</keyword>
<proteinExistence type="inferred from homology"/>
<dbReference type="NCBIfam" id="TIGR01029">
    <property type="entry name" value="rpsG_bact"/>
    <property type="match status" value="1"/>
</dbReference>
<evidence type="ECO:0000313" key="10">
    <source>
        <dbReference type="EMBL" id="KJV89176.1"/>
    </source>
</evidence>
<keyword evidence="5 7" id="KW-0689">Ribosomal protein</keyword>
<feature type="domain" description="Small ribosomal subunit protein uS7" evidence="9">
    <location>
        <begin position="2"/>
        <end position="149"/>
    </location>
</feature>
<name>A0A0F3QAH9_RICBE</name>
<evidence type="ECO:0000256" key="5">
    <source>
        <dbReference type="ARBA" id="ARBA00022980"/>
    </source>
</evidence>
<sequence length="163" mass="18579">MSRRHAAEKRVILPDMKYNSVLLSRFINNIMKEGKKALAEKIVYSAFDKIEKKHKADPYQTFSNAMNNVKPYLEVTSVRVGGANYQVPTPVDERRGYALASRWIITAATKRSEKMMIDKLAEELFEASNNRGVAIKKKEDTHKMAEANKAFSHFSPKKTKQGN</sequence>
<comment type="caution">
    <text evidence="10">The sequence shown here is derived from an EMBL/GenBank/DDBJ whole genome shotgun (WGS) entry which is preliminary data.</text>
</comment>
<comment type="function">
    <text evidence="7">One of the primary rRNA binding proteins, it binds directly to 16S rRNA where it nucleates assembly of the head domain of the 30S subunit. Is located at the subunit interface close to the decoding center, probably blocks exit of the E-site tRNA.</text>
</comment>
<evidence type="ECO:0000256" key="2">
    <source>
        <dbReference type="ARBA" id="ARBA00022555"/>
    </source>
</evidence>
<organism evidence="10 11">
    <name type="scientific">Rickettsia bellii str. RML An4</name>
    <dbReference type="NCBI Taxonomy" id="1359193"/>
    <lineage>
        <taxon>Bacteria</taxon>
        <taxon>Pseudomonadati</taxon>
        <taxon>Pseudomonadota</taxon>
        <taxon>Alphaproteobacteria</taxon>
        <taxon>Rickettsiales</taxon>
        <taxon>Rickettsiaceae</taxon>
        <taxon>Rickettsieae</taxon>
        <taxon>Rickettsia</taxon>
        <taxon>belli group</taxon>
    </lineage>
</organism>
<dbReference type="AlphaFoldDB" id="A0A0F3QAH9"/>
<gene>
    <name evidence="7 10" type="primary">rpsG</name>
    <name evidence="10" type="ORF">RBEAN4_0144</name>
</gene>
<keyword evidence="11" id="KW-1185">Reference proteome</keyword>
<dbReference type="GO" id="GO:0006412">
    <property type="term" value="P:translation"/>
    <property type="evidence" value="ECO:0007669"/>
    <property type="project" value="UniProtKB-UniRule"/>
</dbReference>